<comment type="caution">
    <text evidence="2">The sequence shown here is derived from an EMBL/GenBank/DDBJ whole genome shotgun (WGS) entry which is preliminary data.</text>
</comment>
<keyword evidence="1" id="KW-0812">Transmembrane</keyword>
<protein>
    <recommendedName>
        <fullName evidence="4">Secreted protein</fullName>
    </recommendedName>
</protein>
<keyword evidence="1" id="KW-0472">Membrane</keyword>
<gene>
    <name evidence="2" type="ORF">JGB26_39685</name>
</gene>
<feature type="transmembrane region" description="Helical" evidence="1">
    <location>
        <begin position="6"/>
        <end position="24"/>
    </location>
</feature>
<reference evidence="2 3" key="1">
    <citation type="submission" date="2020-12" db="EMBL/GenBank/DDBJ databases">
        <title>Streptomyces typhae sp. nov., a novel endophytic actinomycete isolated from the root of cattail pollen (Typha angustifolia L.).</title>
        <authorList>
            <person name="Peng C."/>
            <person name="Liu C."/>
        </authorList>
    </citation>
    <scope>NUCLEOTIDE SEQUENCE [LARGE SCALE GENOMIC DNA]</scope>
    <source>
        <strain evidence="2 3">JCM 4753</strain>
    </source>
</reference>
<dbReference type="RefSeq" id="WP_190120502.1">
    <property type="nucleotide sequence ID" value="NZ_BMVR01000026.1"/>
</dbReference>
<sequence>MDAWVTLLATVVGAAIALMGQHFMKRAEDRSRLSELLLEQCALVAASAADFEGRIWEERVLGLEGRVSGFDLSANQLAFVRLRILSRDRALSSALEELNEAGEKLGSYWRRGGGDDAEVTRRWTRHHSALVEFIAVSGEVVPRRLASA</sequence>
<evidence type="ECO:0008006" key="4">
    <source>
        <dbReference type="Google" id="ProtNLM"/>
    </source>
</evidence>
<keyword evidence="1" id="KW-1133">Transmembrane helix</keyword>
<name>A0ABS0XIR1_9ACTN</name>
<evidence type="ECO:0000313" key="3">
    <source>
        <dbReference type="Proteomes" id="UP000634780"/>
    </source>
</evidence>
<evidence type="ECO:0000256" key="1">
    <source>
        <dbReference type="SAM" id="Phobius"/>
    </source>
</evidence>
<keyword evidence="3" id="KW-1185">Reference proteome</keyword>
<proteinExistence type="predicted"/>
<organism evidence="2 3">
    <name type="scientific">Streptomyces flavofungini</name>
    <dbReference type="NCBI Taxonomy" id="68200"/>
    <lineage>
        <taxon>Bacteria</taxon>
        <taxon>Bacillati</taxon>
        <taxon>Actinomycetota</taxon>
        <taxon>Actinomycetes</taxon>
        <taxon>Kitasatosporales</taxon>
        <taxon>Streptomycetaceae</taxon>
        <taxon>Streptomyces</taxon>
    </lineage>
</organism>
<dbReference type="Proteomes" id="UP000634780">
    <property type="component" value="Unassembled WGS sequence"/>
</dbReference>
<dbReference type="EMBL" id="JAEKOZ010000050">
    <property type="protein sequence ID" value="MBJ3813116.1"/>
    <property type="molecule type" value="Genomic_DNA"/>
</dbReference>
<evidence type="ECO:0000313" key="2">
    <source>
        <dbReference type="EMBL" id="MBJ3813116.1"/>
    </source>
</evidence>
<accession>A0ABS0XIR1</accession>